<dbReference type="EnsemblMetazoa" id="MESCA007036-RA">
    <property type="protein sequence ID" value="MESCA007036-PA"/>
    <property type="gene ID" value="MESCA007036"/>
</dbReference>
<organism evidence="1 2">
    <name type="scientific">Megaselia scalaris</name>
    <name type="common">Humpbacked fly</name>
    <name type="synonym">Phora scalaris</name>
    <dbReference type="NCBI Taxonomy" id="36166"/>
    <lineage>
        <taxon>Eukaryota</taxon>
        <taxon>Metazoa</taxon>
        <taxon>Ecdysozoa</taxon>
        <taxon>Arthropoda</taxon>
        <taxon>Hexapoda</taxon>
        <taxon>Insecta</taxon>
        <taxon>Pterygota</taxon>
        <taxon>Neoptera</taxon>
        <taxon>Endopterygota</taxon>
        <taxon>Diptera</taxon>
        <taxon>Brachycera</taxon>
        <taxon>Muscomorpha</taxon>
        <taxon>Platypezoidea</taxon>
        <taxon>Phoridae</taxon>
        <taxon>Megaseliini</taxon>
        <taxon>Megaselia</taxon>
    </lineage>
</organism>
<proteinExistence type="predicted"/>
<reference evidence="1" key="2">
    <citation type="submission" date="2015-06" db="UniProtKB">
        <authorList>
            <consortium name="EnsemblMetazoa"/>
        </authorList>
    </citation>
    <scope>IDENTIFICATION</scope>
</reference>
<dbReference type="Proteomes" id="UP000015102">
    <property type="component" value="Unassembled WGS sequence"/>
</dbReference>
<dbReference type="AlphaFoldDB" id="T1GTK2"/>
<protein>
    <submittedName>
        <fullName evidence="1">Uncharacterized protein</fullName>
    </submittedName>
</protein>
<dbReference type="EMBL" id="CAQQ02113412">
    <property type="status" value="NOT_ANNOTATED_CDS"/>
    <property type="molecule type" value="Genomic_DNA"/>
</dbReference>
<reference evidence="2" key="1">
    <citation type="submission" date="2013-02" db="EMBL/GenBank/DDBJ databases">
        <authorList>
            <person name="Hughes D."/>
        </authorList>
    </citation>
    <scope>NUCLEOTIDE SEQUENCE</scope>
    <source>
        <strain>Durham</strain>
        <strain evidence="2">NC isolate 2 -- Noor lab</strain>
    </source>
</reference>
<dbReference type="EMBL" id="CAQQ02113413">
    <property type="status" value="NOT_ANNOTATED_CDS"/>
    <property type="molecule type" value="Genomic_DNA"/>
</dbReference>
<sequence length="68" mass="7797">MAKFLALHMLTIQSKLPIFTKITNTASNQTTSYGEFQSSLPFLILFALQTESYMEASSCQRWEVYILL</sequence>
<keyword evidence="2" id="KW-1185">Reference proteome</keyword>
<name>T1GTK2_MEGSC</name>
<dbReference type="HOGENOM" id="CLU_2796885_0_0_1"/>
<evidence type="ECO:0000313" key="1">
    <source>
        <dbReference type="EnsemblMetazoa" id="MESCA007036-PA"/>
    </source>
</evidence>
<evidence type="ECO:0000313" key="2">
    <source>
        <dbReference type="Proteomes" id="UP000015102"/>
    </source>
</evidence>
<accession>T1GTK2</accession>